<dbReference type="Proteomes" id="UP001527090">
    <property type="component" value="Unassembled WGS sequence"/>
</dbReference>
<keyword evidence="3 6" id="KW-0012">Acyltransferase</keyword>
<dbReference type="InterPro" id="IPR016036">
    <property type="entry name" value="Malonyl_transacylase_ACP-bd"/>
</dbReference>
<evidence type="ECO:0000256" key="3">
    <source>
        <dbReference type="ARBA" id="ARBA00023315"/>
    </source>
</evidence>
<evidence type="ECO:0000313" key="7">
    <source>
        <dbReference type="Proteomes" id="UP001527090"/>
    </source>
</evidence>
<dbReference type="InterPro" id="IPR004410">
    <property type="entry name" value="Malonyl_CoA-ACP_transAc_FabD"/>
</dbReference>
<evidence type="ECO:0000256" key="2">
    <source>
        <dbReference type="ARBA" id="ARBA00022679"/>
    </source>
</evidence>
<comment type="caution">
    <text evidence="6">The sequence shown here is derived from an EMBL/GenBank/DDBJ whole genome shotgun (WGS) entry which is preliminary data.</text>
</comment>
<dbReference type="SUPFAM" id="SSF52151">
    <property type="entry name" value="FabD/lysophospholipase-like"/>
    <property type="match status" value="1"/>
</dbReference>
<proteinExistence type="predicted"/>
<sequence length="403" mass="44548">MNLAVVFPGQGCQYTGMGSRFYQQFSFARQLFEEAGDSLGFDLKSLCFEGERTELAMTSNAQPAILTVSVIAFRVWQEEFGIEPAYMAGHSLGEYTALVCSGAIAFSDAVKLVRHRGNFMQRAVPLGEGKMAAVKGVTLEVLESLCADLTQGSRSIHVACLNSTNQNVISGHTEVVEVAIKRLNAMHARAIPLNVSAPFHCPLMHGAASEMDSELKKYSFGPMNSRVISNVTALPYEGIDNTVKEMLLKQMTMPVRWADTMRYLKKQKVTDVIEIGPKRLLGEFISDTIPDVAAHSFSGPDSLSEFGTLLSSTRDKQQRVVEQCLTAAVTARNRNWSLDDYEMRVNASCRALETLHKQTKDHTYAMNMTVTNEALTLLQAVLEAKQATQAEIQRFLGKIKQLF</sequence>
<accession>A0ABT4E8S4</accession>
<comment type="catalytic activity">
    <reaction evidence="4">
        <text>holo-[ACP] + malonyl-CoA = malonyl-[ACP] + CoA</text>
        <dbReference type="Rhea" id="RHEA:41792"/>
        <dbReference type="Rhea" id="RHEA-COMP:9623"/>
        <dbReference type="Rhea" id="RHEA-COMP:9685"/>
        <dbReference type="ChEBI" id="CHEBI:57287"/>
        <dbReference type="ChEBI" id="CHEBI:57384"/>
        <dbReference type="ChEBI" id="CHEBI:64479"/>
        <dbReference type="ChEBI" id="CHEBI:78449"/>
        <dbReference type="EC" id="2.3.1.39"/>
    </reaction>
</comment>
<dbReference type="SMART" id="SM00827">
    <property type="entry name" value="PKS_AT"/>
    <property type="match status" value="1"/>
</dbReference>
<dbReference type="EMBL" id="JAMDLY010000011">
    <property type="protein sequence ID" value="MCY9530152.1"/>
    <property type="molecule type" value="Genomic_DNA"/>
</dbReference>
<evidence type="ECO:0000256" key="1">
    <source>
        <dbReference type="ARBA" id="ARBA00013258"/>
    </source>
</evidence>
<evidence type="ECO:0000313" key="6">
    <source>
        <dbReference type="EMBL" id="MCY9530152.1"/>
    </source>
</evidence>
<dbReference type="SUPFAM" id="SSF55048">
    <property type="entry name" value="Probable ACP-binding domain of malonyl-CoA ACP transacylase"/>
    <property type="match status" value="1"/>
</dbReference>
<keyword evidence="7" id="KW-1185">Reference proteome</keyword>
<dbReference type="Pfam" id="PF00698">
    <property type="entry name" value="Acyl_transf_1"/>
    <property type="match status" value="1"/>
</dbReference>
<dbReference type="PANTHER" id="PTHR42681">
    <property type="entry name" value="MALONYL-COA-ACYL CARRIER PROTEIN TRANSACYLASE, MITOCHONDRIAL"/>
    <property type="match status" value="1"/>
</dbReference>
<dbReference type="NCBIfam" id="TIGR00128">
    <property type="entry name" value="fabD"/>
    <property type="match status" value="1"/>
</dbReference>
<dbReference type="Gene3D" id="3.40.366.10">
    <property type="entry name" value="Malonyl-Coenzyme A Acyl Carrier Protein, domain 2"/>
    <property type="match status" value="1"/>
</dbReference>
<dbReference type="InterPro" id="IPR001227">
    <property type="entry name" value="Ac_transferase_dom_sf"/>
</dbReference>
<reference evidence="6 7" key="1">
    <citation type="submission" date="2022-05" db="EMBL/GenBank/DDBJ databases">
        <title>Genome Sequencing of Bee-Associated Microbes.</title>
        <authorList>
            <person name="Dunlap C."/>
        </authorList>
    </citation>
    <scope>NUCLEOTIDE SEQUENCE [LARGE SCALE GENOMIC DNA]</scope>
    <source>
        <strain evidence="6 7">NRRL NRS-750</strain>
    </source>
</reference>
<dbReference type="InterPro" id="IPR016035">
    <property type="entry name" value="Acyl_Trfase/lysoPLipase"/>
</dbReference>
<gene>
    <name evidence="6" type="primary">fabD</name>
    <name evidence="6" type="ORF">M5X04_12565</name>
</gene>
<evidence type="ECO:0000256" key="4">
    <source>
        <dbReference type="ARBA" id="ARBA00048462"/>
    </source>
</evidence>
<dbReference type="GO" id="GO:0004314">
    <property type="term" value="F:[acyl-carrier-protein] S-malonyltransferase activity"/>
    <property type="evidence" value="ECO:0007669"/>
    <property type="project" value="UniProtKB-EC"/>
</dbReference>
<dbReference type="InterPro" id="IPR050858">
    <property type="entry name" value="Mal-CoA-ACP_Trans/PKS_FabD"/>
</dbReference>
<dbReference type="EC" id="2.3.1.39" evidence="1"/>
<feature type="domain" description="Malonyl-CoA:ACP transacylase (MAT)" evidence="5">
    <location>
        <begin position="6"/>
        <end position="317"/>
    </location>
</feature>
<dbReference type="Gene3D" id="3.30.70.250">
    <property type="entry name" value="Malonyl-CoA ACP transacylase, ACP-binding"/>
    <property type="match status" value="1"/>
</dbReference>
<dbReference type="RefSeq" id="WP_036590782.1">
    <property type="nucleotide sequence ID" value="NZ_JAMDLY010000011.1"/>
</dbReference>
<name>A0ABT4E8S4_PAEAL</name>
<protein>
    <recommendedName>
        <fullName evidence="1">[acyl-carrier-protein] S-malonyltransferase</fullName>
        <ecNumber evidence="1">2.3.1.39</ecNumber>
    </recommendedName>
</protein>
<evidence type="ECO:0000259" key="5">
    <source>
        <dbReference type="SMART" id="SM00827"/>
    </source>
</evidence>
<dbReference type="InterPro" id="IPR014043">
    <property type="entry name" value="Acyl_transferase_dom"/>
</dbReference>
<keyword evidence="2 6" id="KW-0808">Transferase</keyword>
<organism evidence="6 7">
    <name type="scientific">Paenibacillus alvei</name>
    <name type="common">Bacillus alvei</name>
    <dbReference type="NCBI Taxonomy" id="44250"/>
    <lineage>
        <taxon>Bacteria</taxon>
        <taxon>Bacillati</taxon>
        <taxon>Bacillota</taxon>
        <taxon>Bacilli</taxon>
        <taxon>Bacillales</taxon>
        <taxon>Paenibacillaceae</taxon>
        <taxon>Paenibacillus</taxon>
    </lineage>
</organism>
<dbReference type="PANTHER" id="PTHR42681:SF1">
    <property type="entry name" value="MALONYL-COA-ACYL CARRIER PROTEIN TRANSACYLASE, MITOCHONDRIAL"/>
    <property type="match status" value="1"/>
</dbReference>